<evidence type="ECO:0000313" key="5">
    <source>
        <dbReference type="Proteomes" id="UP000053096"/>
    </source>
</evidence>
<gene>
    <name evidence="3" type="ORF">BBN53_21130</name>
    <name evidence="4" type="ORF">ERS370011_03933</name>
</gene>
<feature type="transmembrane region" description="Helical" evidence="2">
    <location>
        <begin position="52"/>
        <end position="71"/>
    </location>
</feature>
<proteinExistence type="predicted"/>
<protein>
    <recommendedName>
        <fullName evidence="7">TraP protein</fullName>
    </recommendedName>
</protein>
<keyword evidence="3" id="KW-0614">Plasmid</keyword>
<keyword evidence="6" id="KW-1185">Reference proteome</keyword>
<dbReference type="Proteomes" id="UP000053096">
    <property type="component" value="Unassembled WGS sequence"/>
</dbReference>
<dbReference type="AlphaFoldDB" id="A0A0J6C473"/>
<keyword evidence="2" id="KW-0472">Membrane</keyword>
<evidence type="ECO:0008006" key="7">
    <source>
        <dbReference type="Google" id="ProtNLM"/>
    </source>
</evidence>
<dbReference type="Proteomes" id="UP000092950">
    <property type="component" value="Plasmid unnamed1"/>
</dbReference>
<accession>A0A0J6C473</accession>
<evidence type="ECO:0000313" key="6">
    <source>
        <dbReference type="Proteomes" id="UP000092950"/>
    </source>
</evidence>
<keyword evidence="2" id="KW-0812">Transmembrane</keyword>
<evidence type="ECO:0000256" key="2">
    <source>
        <dbReference type="SAM" id="Phobius"/>
    </source>
</evidence>
<dbReference type="EMBL" id="CP016441">
    <property type="protein sequence ID" value="ANY18527.1"/>
    <property type="molecule type" value="Genomic_DNA"/>
</dbReference>
<geneLocation type="plasmid" evidence="3 6">
    <name>unnamed1</name>
</geneLocation>
<evidence type="ECO:0000256" key="1">
    <source>
        <dbReference type="SAM" id="MobiDB-lite"/>
    </source>
</evidence>
<dbReference type="KEGG" id="bpdz:BBN53_21130"/>
<feature type="compositionally biased region" description="Polar residues" evidence="1">
    <location>
        <begin position="12"/>
        <end position="23"/>
    </location>
</feature>
<reference evidence="3 6" key="2">
    <citation type="submission" date="2016-07" db="EMBL/GenBank/DDBJ databases">
        <title>Complete genome sequences of Bordetella pseudohinzii.</title>
        <authorList>
            <person name="Spilker T."/>
            <person name="Darrah R."/>
            <person name="LiPuma J.J."/>
        </authorList>
    </citation>
    <scope>NUCLEOTIDE SEQUENCE [LARGE SCALE GENOMIC DNA]</scope>
    <source>
        <strain evidence="3 6">HI4681</strain>
        <plasmid evidence="3 6">unnamed1</plasmid>
    </source>
</reference>
<dbReference type="OrthoDB" id="9127650at2"/>
<name>A0A0J6C473_9BORD</name>
<evidence type="ECO:0000313" key="4">
    <source>
        <dbReference type="EMBL" id="CUJ13469.1"/>
    </source>
</evidence>
<dbReference type="RefSeq" id="WP_043215393.1">
    <property type="nucleotide sequence ID" value="NZ_CAJGUP010000012.1"/>
</dbReference>
<keyword evidence="2" id="KW-1133">Transmembrane helix</keyword>
<dbReference type="EMBL" id="CYTV01000017">
    <property type="protein sequence ID" value="CUJ13469.1"/>
    <property type="molecule type" value="Genomic_DNA"/>
</dbReference>
<reference evidence="4 5" key="1">
    <citation type="submission" date="2015-09" db="EMBL/GenBank/DDBJ databases">
        <authorList>
            <person name="Jackson K.R."/>
            <person name="Lunt B.L."/>
            <person name="Fisher J.N.B."/>
            <person name="Gardner A.V."/>
            <person name="Bailey M.E."/>
            <person name="Deus L.M."/>
            <person name="Earl A.S."/>
            <person name="Gibby P.D."/>
            <person name="Hartmann K.A."/>
            <person name="Liu J.E."/>
            <person name="Manci A.M."/>
            <person name="Nielsen D.A."/>
            <person name="Solomon M.B."/>
            <person name="Breakwell D.P."/>
            <person name="Burnett S.H."/>
            <person name="Grose J.H."/>
        </authorList>
    </citation>
    <scope>NUCLEOTIDE SEQUENCE [LARGE SCALE GENOMIC DNA]</scope>
    <source>
        <strain evidence="4 5">2789STDY5608636</strain>
    </source>
</reference>
<accession>A0A0M7HSA3</accession>
<evidence type="ECO:0000313" key="3">
    <source>
        <dbReference type="EMBL" id="ANY18527.1"/>
    </source>
</evidence>
<organism evidence="4 5">
    <name type="scientific">Bordetella pseudohinzii</name>
    <dbReference type="NCBI Taxonomy" id="1331258"/>
    <lineage>
        <taxon>Bacteria</taxon>
        <taxon>Pseudomonadati</taxon>
        <taxon>Pseudomonadota</taxon>
        <taxon>Betaproteobacteria</taxon>
        <taxon>Burkholderiales</taxon>
        <taxon>Alcaligenaceae</taxon>
        <taxon>Bordetella</taxon>
    </lineage>
</organism>
<sequence length="251" mass="26699">MTSDIDLFAPTESVTQQKTSMTGSVPPAGTPGSAHQKAATKVGRWQDQVKPAHLLAAGVILVAVWVIWPLLGAGRTSSTQVALQSPVSPLSIEQQLPHAADLADAPEARPVKLRERGEELSGEELQSIRSELAQQRDQLQALILGQQQLSDKLALVMGQTKQLTDAAEASKQPKAATAVAMRKPAAKPAVGKPASSVAGLKVNTVYPGQAWIDAPLGKTYIVRVGDVVEGARVLSIDERRRVVETTRGFVR</sequence>
<feature type="region of interest" description="Disordered" evidence="1">
    <location>
        <begin position="1"/>
        <end position="41"/>
    </location>
</feature>